<dbReference type="Proteomes" id="UP000305282">
    <property type="component" value="Unassembled WGS sequence"/>
</dbReference>
<comment type="caution">
    <text evidence="2">The sequence shown here is derived from an EMBL/GenBank/DDBJ whole genome shotgun (WGS) entry which is preliminary data.</text>
</comment>
<name>A0A4S5C5L4_9ACTN</name>
<feature type="non-terminal residue" evidence="2">
    <location>
        <position position="69"/>
    </location>
</feature>
<evidence type="ECO:0000313" key="2">
    <source>
        <dbReference type="EMBL" id="THJ37806.1"/>
    </source>
</evidence>
<dbReference type="AlphaFoldDB" id="A0A4S5C5L4"/>
<proteinExistence type="predicted"/>
<feature type="chain" id="PRO_5020210405" evidence="1">
    <location>
        <begin position="41"/>
        <end position="69"/>
    </location>
</feature>
<keyword evidence="1" id="KW-0732">Signal</keyword>
<reference evidence="2 3" key="1">
    <citation type="submission" date="2019-04" db="EMBL/GenBank/DDBJ databases">
        <title>Draft genome sequences for three unisolated Alnus-infective Frankia Sp+ strains, AgTrS, AiOr and AvVan, the first sequenced Frankia strains able to sporulate in-planta.</title>
        <authorList>
            <person name="Bethencourt L."/>
            <person name="Vautrin F."/>
            <person name="Taib N."/>
            <person name="Dubost A."/>
            <person name="Castro-Garcia L."/>
            <person name="Imbaud O."/>
            <person name="Abrouk D."/>
            <person name="Fournier P."/>
            <person name="Briolay J."/>
            <person name="Nguyen A."/>
            <person name="Normand P."/>
            <person name="Fernandez M.P."/>
            <person name="Brochier-Armanet C."/>
            <person name="Herrera-Belaroussi A."/>
        </authorList>
    </citation>
    <scope>NUCLEOTIDE SEQUENCE [LARGE SCALE GENOMIC DNA]</scope>
    <source>
        <strain evidence="2 3">AvVan</strain>
    </source>
</reference>
<accession>A0A4S5C5L4</accession>
<dbReference type="EMBL" id="SSXH01000804">
    <property type="protein sequence ID" value="THJ37806.1"/>
    <property type="molecule type" value="Genomic_DNA"/>
</dbReference>
<gene>
    <name evidence="2" type="ORF">E7Y31_20970</name>
</gene>
<feature type="signal peptide" evidence="1">
    <location>
        <begin position="1"/>
        <end position="40"/>
    </location>
</feature>
<evidence type="ECO:0000313" key="3">
    <source>
        <dbReference type="Proteomes" id="UP000305282"/>
    </source>
</evidence>
<organism evidence="2 3">
    <name type="scientific">Candidatus Frankia alpina</name>
    <dbReference type="NCBI Taxonomy" id="2699483"/>
    <lineage>
        <taxon>Bacteria</taxon>
        <taxon>Bacillati</taxon>
        <taxon>Actinomycetota</taxon>
        <taxon>Actinomycetes</taxon>
        <taxon>Frankiales</taxon>
        <taxon>Frankiaceae</taxon>
        <taxon>Frankia</taxon>
    </lineage>
</organism>
<protein>
    <submittedName>
        <fullName evidence="2">Uncharacterized protein</fullName>
    </submittedName>
</protein>
<evidence type="ECO:0000256" key="1">
    <source>
        <dbReference type="SAM" id="SignalP"/>
    </source>
</evidence>
<sequence length="69" mass="6586">MSIPMNCRITMPRGRLAAIAGAAGVLAVAVAVPLPAIADAADGTAICGATGVLTNSPPTCAYTTAGTGT</sequence>
<keyword evidence="3" id="KW-1185">Reference proteome</keyword>